<sequence>MQKRTQSRRPASRQAAGVAASLLTDASRTLDAGDVLPPADRRREDTYKVVRDALTQVRRML</sequence>
<feature type="compositionally biased region" description="Basic residues" evidence="1">
    <location>
        <begin position="1"/>
        <end position="11"/>
    </location>
</feature>
<evidence type="ECO:0000256" key="1">
    <source>
        <dbReference type="SAM" id="MobiDB-lite"/>
    </source>
</evidence>
<protein>
    <submittedName>
        <fullName evidence="2">Uncharacterized protein</fullName>
    </submittedName>
</protein>
<reference evidence="2 3" key="1">
    <citation type="submission" date="2021-01" db="EMBL/GenBank/DDBJ databases">
        <title>Whole genome shotgun sequence of Asanoa iriomotensis NBRC 100142.</title>
        <authorList>
            <person name="Komaki H."/>
            <person name="Tamura T."/>
        </authorList>
    </citation>
    <scope>NUCLEOTIDE SEQUENCE [LARGE SCALE GENOMIC DNA]</scope>
    <source>
        <strain evidence="2 3">NBRC 100142</strain>
    </source>
</reference>
<evidence type="ECO:0000313" key="3">
    <source>
        <dbReference type="Proteomes" id="UP000624325"/>
    </source>
</evidence>
<gene>
    <name evidence="2" type="ORF">Air01nite_27640</name>
</gene>
<proteinExistence type="predicted"/>
<dbReference type="EMBL" id="BONC01000016">
    <property type="protein sequence ID" value="GIF56669.1"/>
    <property type="molecule type" value="Genomic_DNA"/>
</dbReference>
<organism evidence="2 3">
    <name type="scientific">Asanoa iriomotensis</name>
    <dbReference type="NCBI Taxonomy" id="234613"/>
    <lineage>
        <taxon>Bacteria</taxon>
        <taxon>Bacillati</taxon>
        <taxon>Actinomycetota</taxon>
        <taxon>Actinomycetes</taxon>
        <taxon>Micromonosporales</taxon>
        <taxon>Micromonosporaceae</taxon>
        <taxon>Asanoa</taxon>
    </lineage>
</organism>
<name>A0ABQ4C1N2_9ACTN</name>
<comment type="caution">
    <text evidence="2">The sequence shown here is derived from an EMBL/GenBank/DDBJ whole genome shotgun (WGS) entry which is preliminary data.</text>
</comment>
<accession>A0ABQ4C1N2</accession>
<feature type="region of interest" description="Disordered" evidence="1">
    <location>
        <begin position="1"/>
        <end position="43"/>
    </location>
</feature>
<keyword evidence="3" id="KW-1185">Reference proteome</keyword>
<dbReference type="Proteomes" id="UP000624325">
    <property type="component" value="Unassembled WGS sequence"/>
</dbReference>
<evidence type="ECO:0000313" key="2">
    <source>
        <dbReference type="EMBL" id="GIF56669.1"/>
    </source>
</evidence>